<keyword evidence="5" id="KW-1185">Reference proteome</keyword>
<dbReference type="OrthoDB" id="1847170at2759"/>
<comment type="caution">
    <text evidence="4">The sequence shown here is derived from an EMBL/GenBank/DDBJ whole genome shotgun (WGS) entry which is preliminary data.</text>
</comment>
<dbReference type="InterPro" id="IPR002110">
    <property type="entry name" value="Ankyrin_rpt"/>
</dbReference>
<reference evidence="4 5" key="1">
    <citation type="submission" date="2020-10" db="EMBL/GenBank/DDBJ databases">
        <title>The Coptis chinensis genome and diversification of protoberbering-type alkaloids.</title>
        <authorList>
            <person name="Wang B."/>
            <person name="Shu S."/>
            <person name="Song C."/>
            <person name="Liu Y."/>
        </authorList>
    </citation>
    <scope>NUCLEOTIDE SEQUENCE [LARGE SCALE GENOMIC DNA]</scope>
    <source>
        <strain evidence="4">HL-2020</strain>
        <tissue evidence="4">Leaf</tissue>
    </source>
</reference>
<dbReference type="PROSITE" id="PS50297">
    <property type="entry name" value="ANK_REP_REGION"/>
    <property type="match status" value="1"/>
</dbReference>
<keyword evidence="1" id="KW-0677">Repeat</keyword>
<sequence length="182" mass="20735">REKGYYPRDLQNLPTTHIPSKLEGDTALHVAARAGLSKIVKLLIFYILETYSSSAHGGPYGRTALHTAAIHNRLGIAKMLVDKKPCLIKEVDENGWSPLHCAAYYNFPKMSFCSDSWELLDNEGQNFLHDTMETHNMVDGDLFNEFDNDGNTFLHLVVITYKFECFFKLINNESMIDLTKML</sequence>
<evidence type="ECO:0000256" key="3">
    <source>
        <dbReference type="PROSITE-ProRule" id="PRU00023"/>
    </source>
</evidence>
<evidence type="ECO:0000313" key="5">
    <source>
        <dbReference type="Proteomes" id="UP000631114"/>
    </source>
</evidence>
<dbReference type="AlphaFoldDB" id="A0A835MCV2"/>
<dbReference type="EMBL" id="JADFTS010000002">
    <property type="protein sequence ID" value="KAF9619091.1"/>
    <property type="molecule type" value="Genomic_DNA"/>
</dbReference>
<evidence type="ECO:0000256" key="1">
    <source>
        <dbReference type="ARBA" id="ARBA00022737"/>
    </source>
</evidence>
<organism evidence="4 5">
    <name type="scientific">Coptis chinensis</name>
    <dbReference type="NCBI Taxonomy" id="261450"/>
    <lineage>
        <taxon>Eukaryota</taxon>
        <taxon>Viridiplantae</taxon>
        <taxon>Streptophyta</taxon>
        <taxon>Embryophyta</taxon>
        <taxon>Tracheophyta</taxon>
        <taxon>Spermatophyta</taxon>
        <taxon>Magnoliopsida</taxon>
        <taxon>Ranunculales</taxon>
        <taxon>Ranunculaceae</taxon>
        <taxon>Coptidoideae</taxon>
        <taxon>Coptis</taxon>
    </lineage>
</organism>
<name>A0A835MCV2_9MAGN</name>
<evidence type="ECO:0000313" key="4">
    <source>
        <dbReference type="EMBL" id="KAF9619091.1"/>
    </source>
</evidence>
<dbReference type="SUPFAM" id="SSF48403">
    <property type="entry name" value="Ankyrin repeat"/>
    <property type="match status" value="1"/>
</dbReference>
<dbReference type="InterPro" id="IPR036770">
    <property type="entry name" value="Ankyrin_rpt-contain_sf"/>
</dbReference>
<dbReference type="PANTHER" id="PTHR24186">
    <property type="entry name" value="PROTEIN PHOSPHATASE 1 REGULATORY SUBUNIT"/>
    <property type="match status" value="1"/>
</dbReference>
<dbReference type="Gene3D" id="1.25.40.20">
    <property type="entry name" value="Ankyrin repeat-containing domain"/>
    <property type="match status" value="1"/>
</dbReference>
<dbReference type="GO" id="GO:0005886">
    <property type="term" value="C:plasma membrane"/>
    <property type="evidence" value="ECO:0007669"/>
    <property type="project" value="TreeGrafter"/>
</dbReference>
<evidence type="ECO:0000256" key="2">
    <source>
        <dbReference type="ARBA" id="ARBA00023043"/>
    </source>
</evidence>
<dbReference type="Pfam" id="PF12796">
    <property type="entry name" value="Ank_2"/>
    <property type="match status" value="1"/>
</dbReference>
<proteinExistence type="predicted"/>
<dbReference type="PROSITE" id="PS50088">
    <property type="entry name" value="ANK_REPEAT"/>
    <property type="match status" value="1"/>
</dbReference>
<accession>A0A835MCV2</accession>
<feature type="repeat" description="ANK" evidence="3">
    <location>
        <begin position="23"/>
        <end position="44"/>
    </location>
</feature>
<keyword evidence="2 3" id="KW-0040">ANK repeat</keyword>
<gene>
    <name evidence="4" type="ORF">IFM89_005105</name>
</gene>
<dbReference type="PANTHER" id="PTHR24186:SF50">
    <property type="entry name" value="ANKYRIN REPEAT-CONTAINING PROTEIN ITN1-LIKE ISOFORM X1"/>
    <property type="match status" value="1"/>
</dbReference>
<feature type="non-terminal residue" evidence="4">
    <location>
        <position position="1"/>
    </location>
</feature>
<protein>
    <submittedName>
        <fullName evidence="4">Uncharacterized protein</fullName>
    </submittedName>
</protein>
<dbReference type="SMART" id="SM00248">
    <property type="entry name" value="ANK"/>
    <property type="match status" value="4"/>
</dbReference>
<dbReference type="Proteomes" id="UP000631114">
    <property type="component" value="Unassembled WGS sequence"/>
</dbReference>